<sequence length="106" mass="12622">MDPCEPKLQNETELDDLKKAIEDKRHEKLKFHLFSTEENPGKEFDKRLYNLMKVAKEEQKKELKALKKEEKSALEPLEKRIFDEKFSVYGDKFGILAQIAYEKLFL</sequence>
<accession>A0ABD2KSJ3</accession>
<reference evidence="2 3" key="1">
    <citation type="submission" date="2024-10" db="EMBL/GenBank/DDBJ databases">
        <authorList>
            <person name="Kim D."/>
        </authorList>
    </citation>
    <scope>NUCLEOTIDE SEQUENCE [LARGE SCALE GENOMIC DNA]</scope>
    <source>
        <strain evidence="2">BH-2024</strain>
    </source>
</reference>
<name>A0ABD2KSJ3_9BILA</name>
<dbReference type="AlphaFoldDB" id="A0ABD2KSJ3"/>
<organism evidence="2 3">
    <name type="scientific">Heterodera trifolii</name>
    <dbReference type="NCBI Taxonomy" id="157864"/>
    <lineage>
        <taxon>Eukaryota</taxon>
        <taxon>Metazoa</taxon>
        <taxon>Ecdysozoa</taxon>
        <taxon>Nematoda</taxon>
        <taxon>Chromadorea</taxon>
        <taxon>Rhabditida</taxon>
        <taxon>Tylenchina</taxon>
        <taxon>Tylenchomorpha</taxon>
        <taxon>Tylenchoidea</taxon>
        <taxon>Heteroderidae</taxon>
        <taxon>Heteroderinae</taxon>
        <taxon>Heterodera</taxon>
    </lineage>
</organism>
<evidence type="ECO:0000313" key="3">
    <source>
        <dbReference type="Proteomes" id="UP001620626"/>
    </source>
</evidence>
<keyword evidence="1" id="KW-0175">Coiled coil</keyword>
<evidence type="ECO:0000256" key="1">
    <source>
        <dbReference type="SAM" id="Coils"/>
    </source>
</evidence>
<comment type="caution">
    <text evidence="2">The sequence shown here is derived from an EMBL/GenBank/DDBJ whole genome shotgun (WGS) entry which is preliminary data.</text>
</comment>
<protein>
    <submittedName>
        <fullName evidence="2">Uncharacterized protein</fullName>
    </submittedName>
</protein>
<proteinExistence type="predicted"/>
<evidence type="ECO:0000313" key="2">
    <source>
        <dbReference type="EMBL" id="KAL3105853.1"/>
    </source>
</evidence>
<keyword evidence="3" id="KW-1185">Reference proteome</keyword>
<gene>
    <name evidence="2" type="ORF">niasHT_026628</name>
</gene>
<feature type="coiled-coil region" evidence="1">
    <location>
        <begin position="7"/>
        <end position="80"/>
    </location>
</feature>
<dbReference type="EMBL" id="JBICBT010000676">
    <property type="protein sequence ID" value="KAL3105853.1"/>
    <property type="molecule type" value="Genomic_DNA"/>
</dbReference>
<dbReference type="Proteomes" id="UP001620626">
    <property type="component" value="Unassembled WGS sequence"/>
</dbReference>